<dbReference type="RefSeq" id="XP_070851701.1">
    <property type="nucleotide sequence ID" value="XM_070995600.1"/>
</dbReference>
<evidence type="ECO:0000313" key="3">
    <source>
        <dbReference type="RefSeq" id="XP_070851701.1"/>
    </source>
</evidence>
<dbReference type="Proteomes" id="UP001652628">
    <property type="component" value="Chromosome 3"/>
</dbReference>
<gene>
    <name evidence="3" type="primary">LOC139352903</name>
</gene>
<feature type="signal peptide" evidence="1">
    <location>
        <begin position="1"/>
        <end position="27"/>
    </location>
</feature>
<evidence type="ECO:0000256" key="1">
    <source>
        <dbReference type="SAM" id="SignalP"/>
    </source>
</evidence>
<proteinExistence type="predicted"/>
<reference evidence="3" key="1">
    <citation type="submission" date="2025-08" db="UniProtKB">
        <authorList>
            <consortium name="RefSeq"/>
        </authorList>
    </citation>
    <scope>IDENTIFICATION</scope>
</reference>
<organism evidence="2 3">
    <name type="scientific">Drosophila suzukii</name>
    <name type="common">Spotted-wing drosophila fruit fly</name>
    <dbReference type="NCBI Taxonomy" id="28584"/>
    <lineage>
        <taxon>Eukaryota</taxon>
        <taxon>Metazoa</taxon>
        <taxon>Ecdysozoa</taxon>
        <taxon>Arthropoda</taxon>
        <taxon>Hexapoda</taxon>
        <taxon>Insecta</taxon>
        <taxon>Pterygota</taxon>
        <taxon>Neoptera</taxon>
        <taxon>Endopterygota</taxon>
        <taxon>Diptera</taxon>
        <taxon>Brachycera</taxon>
        <taxon>Muscomorpha</taxon>
        <taxon>Ephydroidea</taxon>
        <taxon>Drosophilidae</taxon>
        <taxon>Drosophila</taxon>
        <taxon>Sophophora</taxon>
    </lineage>
</organism>
<dbReference type="GeneID" id="139352903"/>
<keyword evidence="2" id="KW-1185">Reference proteome</keyword>
<feature type="chain" id="PRO_5047120176" evidence="1">
    <location>
        <begin position="28"/>
        <end position="125"/>
    </location>
</feature>
<protein>
    <submittedName>
        <fullName evidence="3">Uncharacterized protein</fullName>
    </submittedName>
</protein>
<accession>A0ABM4TP02</accession>
<keyword evidence="1" id="KW-0732">Signal</keyword>
<sequence>MRLTSGHPARTCLSLASTLLLCDCSTGFWSRQLQAPDNGSILARSRPDYGKMRLDGNSQRFHELSTAFAQYTYAGPCVQQAGAVLAQGLHVGEGIGGIYAFHGRHHLSSTGSPYPEALLCFLDSP</sequence>
<name>A0ABM4TP02_DROSZ</name>
<evidence type="ECO:0000313" key="2">
    <source>
        <dbReference type="Proteomes" id="UP001652628"/>
    </source>
</evidence>